<dbReference type="AlphaFoldDB" id="A0A0N4XYS6"/>
<feature type="region of interest" description="Disordered" evidence="1">
    <location>
        <begin position="111"/>
        <end position="143"/>
    </location>
</feature>
<sequence>MHFQPCYSAAQSPCGGSYASYRPPSYGASYPQPPPLPPPVYQSPAQYPLPAPSPLVAPPPAPLVAPPPPPPSAPPPPPSPLPIASGEPINIPVAAPAQGGVYGSGPNPAGGIYAPAGPPQTGGTYGQAGPQQNAGPYGQAGPQQFGGAFPQGNVFTGGAVLGAIYPLAQQYQIASPPVYVIPPPPVYQTPPPIVYVTPPPPKCWRDQDGFECCSKELQDFLKETLNAPQHKPKGCNLQKVANDLQIALIYATPDQYSLEPVNYHKLTDEEEAAKGWFGLQNEVTSNEDYGRLGIRNVTDFEMTNSVADGFGASGSSQGATDLQITGLSNGAPLRGSNIV</sequence>
<evidence type="ECO:0000313" key="4">
    <source>
        <dbReference type="WBParaSite" id="NBR_0000825801-mRNA-1"/>
    </source>
</evidence>
<keyword evidence="3" id="KW-1185">Reference proteome</keyword>
<evidence type="ECO:0000313" key="3">
    <source>
        <dbReference type="Proteomes" id="UP000271162"/>
    </source>
</evidence>
<gene>
    <name evidence="2" type="ORF">NBR_LOCUS8259</name>
</gene>
<dbReference type="STRING" id="27835.A0A0N4XYS6"/>
<proteinExistence type="predicted"/>
<reference evidence="4" key="1">
    <citation type="submission" date="2017-02" db="UniProtKB">
        <authorList>
            <consortium name="WormBaseParasite"/>
        </authorList>
    </citation>
    <scope>IDENTIFICATION</scope>
</reference>
<organism evidence="4">
    <name type="scientific">Nippostrongylus brasiliensis</name>
    <name type="common">Rat hookworm</name>
    <dbReference type="NCBI Taxonomy" id="27835"/>
    <lineage>
        <taxon>Eukaryota</taxon>
        <taxon>Metazoa</taxon>
        <taxon>Ecdysozoa</taxon>
        <taxon>Nematoda</taxon>
        <taxon>Chromadorea</taxon>
        <taxon>Rhabditida</taxon>
        <taxon>Rhabditina</taxon>
        <taxon>Rhabditomorpha</taxon>
        <taxon>Strongyloidea</taxon>
        <taxon>Heligmosomidae</taxon>
        <taxon>Nippostrongylus</taxon>
    </lineage>
</organism>
<reference evidence="2 3" key="2">
    <citation type="submission" date="2018-11" db="EMBL/GenBank/DDBJ databases">
        <authorList>
            <consortium name="Pathogen Informatics"/>
        </authorList>
    </citation>
    <scope>NUCLEOTIDE SEQUENCE [LARGE SCALE GENOMIC DNA]</scope>
</reference>
<protein>
    <submittedName>
        <fullName evidence="2 4">Uncharacterized protein</fullName>
    </submittedName>
</protein>
<evidence type="ECO:0000313" key="2">
    <source>
        <dbReference type="EMBL" id="VDL71848.1"/>
    </source>
</evidence>
<dbReference type="WBParaSite" id="NBR_0000825801-mRNA-1">
    <property type="protein sequence ID" value="NBR_0000825801-mRNA-1"/>
    <property type="gene ID" value="NBR_0000825801"/>
</dbReference>
<dbReference type="Proteomes" id="UP000271162">
    <property type="component" value="Unassembled WGS sequence"/>
</dbReference>
<name>A0A0N4XYS6_NIPBR</name>
<accession>A0A0N4XYS6</accession>
<feature type="compositionally biased region" description="Low complexity" evidence="1">
    <location>
        <begin position="127"/>
        <end position="143"/>
    </location>
</feature>
<dbReference type="PRINTS" id="PR01217">
    <property type="entry name" value="PRICHEXTENSN"/>
</dbReference>
<evidence type="ECO:0000256" key="1">
    <source>
        <dbReference type="SAM" id="MobiDB-lite"/>
    </source>
</evidence>
<feature type="region of interest" description="Disordered" evidence="1">
    <location>
        <begin position="25"/>
        <end position="89"/>
    </location>
</feature>
<feature type="compositionally biased region" description="Pro residues" evidence="1">
    <location>
        <begin position="31"/>
        <end position="81"/>
    </location>
</feature>
<dbReference type="EMBL" id="UYSL01019982">
    <property type="protein sequence ID" value="VDL71848.1"/>
    <property type="molecule type" value="Genomic_DNA"/>
</dbReference>